<evidence type="ECO:0000313" key="1">
    <source>
        <dbReference type="EMBL" id="KAI5440927.1"/>
    </source>
</evidence>
<dbReference type="Proteomes" id="UP001058974">
    <property type="component" value="Chromosome 1"/>
</dbReference>
<dbReference type="EMBL" id="JAMSHJ010000001">
    <property type="protein sequence ID" value="KAI5440927.1"/>
    <property type="molecule type" value="Genomic_DNA"/>
</dbReference>
<gene>
    <name evidence="1" type="ORF">KIW84_010408</name>
</gene>
<dbReference type="Gramene" id="Psat01G0040800-T1">
    <property type="protein sequence ID" value="KAI5440927.1"/>
    <property type="gene ID" value="KIW84_010408"/>
</dbReference>
<protein>
    <submittedName>
        <fullName evidence="1">Uncharacterized protein</fullName>
    </submittedName>
</protein>
<sequence>MLFQISCNFIVGDSFVVLCRDKDSVDTDWNHGTLIIVILNSDLCFPIRSQPRACPVLANLGELGAQLGRKNVAKRHKLRGFVGGVTEHVTLITSTNFLRPFCEMAMDTLSNIRTLLLNIDKDFAVVSIKTNII</sequence>
<organism evidence="1 2">
    <name type="scientific">Pisum sativum</name>
    <name type="common">Garden pea</name>
    <name type="synonym">Lathyrus oleraceus</name>
    <dbReference type="NCBI Taxonomy" id="3888"/>
    <lineage>
        <taxon>Eukaryota</taxon>
        <taxon>Viridiplantae</taxon>
        <taxon>Streptophyta</taxon>
        <taxon>Embryophyta</taxon>
        <taxon>Tracheophyta</taxon>
        <taxon>Spermatophyta</taxon>
        <taxon>Magnoliopsida</taxon>
        <taxon>eudicotyledons</taxon>
        <taxon>Gunneridae</taxon>
        <taxon>Pentapetalae</taxon>
        <taxon>rosids</taxon>
        <taxon>fabids</taxon>
        <taxon>Fabales</taxon>
        <taxon>Fabaceae</taxon>
        <taxon>Papilionoideae</taxon>
        <taxon>50 kb inversion clade</taxon>
        <taxon>NPAAA clade</taxon>
        <taxon>Hologalegina</taxon>
        <taxon>IRL clade</taxon>
        <taxon>Fabeae</taxon>
        <taxon>Lathyrus</taxon>
    </lineage>
</organism>
<reference evidence="1 2" key="1">
    <citation type="journal article" date="2022" name="Nat. Genet.">
        <title>Improved pea reference genome and pan-genome highlight genomic features and evolutionary characteristics.</title>
        <authorList>
            <person name="Yang T."/>
            <person name="Liu R."/>
            <person name="Luo Y."/>
            <person name="Hu S."/>
            <person name="Wang D."/>
            <person name="Wang C."/>
            <person name="Pandey M.K."/>
            <person name="Ge S."/>
            <person name="Xu Q."/>
            <person name="Li N."/>
            <person name="Li G."/>
            <person name="Huang Y."/>
            <person name="Saxena R.K."/>
            <person name="Ji Y."/>
            <person name="Li M."/>
            <person name="Yan X."/>
            <person name="He Y."/>
            <person name="Liu Y."/>
            <person name="Wang X."/>
            <person name="Xiang C."/>
            <person name="Varshney R.K."/>
            <person name="Ding H."/>
            <person name="Gao S."/>
            <person name="Zong X."/>
        </authorList>
    </citation>
    <scope>NUCLEOTIDE SEQUENCE [LARGE SCALE GENOMIC DNA]</scope>
    <source>
        <strain evidence="1 2">cv. Zhongwan 6</strain>
    </source>
</reference>
<proteinExistence type="predicted"/>
<evidence type="ECO:0000313" key="2">
    <source>
        <dbReference type="Proteomes" id="UP001058974"/>
    </source>
</evidence>
<name>A0A9D4YJS6_PEA</name>
<keyword evidence="2" id="KW-1185">Reference proteome</keyword>
<accession>A0A9D4YJS6</accession>
<comment type="caution">
    <text evidence="1">The sequence shown here is derived from an EMBL/GenBank/DDBJ whole genome shotgun (WGS) entry which is preliminary data.</text>
</comment>
<dbReference type="AlphaFoldDB" id="A0A9D4YJS6"/>